<feature type="compositionally biased region" description="Basic and acidic residues" evidence="1">
    <location>
        <begin position="250"/>
        <end position="266"/>
    </location>
</feature>
<protein>
    <submittedName>
        <fullName evidence="2">Uncharacterized protein</fullName>
    </submittedName>
</protein>
<dbReference type="AlphaFoldDB" id="A0A6A3D2Q1"/>
<reference evidence="2" key="1">
    <citation type="submission" date="2019-09" db="EMBL/GenBank/DDBJ databases">
        <title>Draft genome information of white flower Hibiscus syriacus.</title>
        <authorList>
            <person name="Kim Y.-M."/>
        </authorList>
    </citation>
    <scope>NUCLEOTIDE SEQUENCE [LARGE SCALE GENOMIC DNA]</scope>
    <source>
        <strain evidence="2">YM2019G1</strain>
    </source>
</reference>
<organism evidence="2 3">
    <name type="scientific">Hibiscus syriacus</name>
    <name type="common">Rose of Sharon</name>
    <dbReference type="NCBI Taxonomy" id="106335"/>
    <lineage>
        <taxon>Eukaryota</taxon>
        <taxon>Viridiplantae</taxon>
        <taxon>Streptophyta</taxon>
        <taxon>Embryophyta</taxon>
        <taxon>Tracheophyta</taxon>
        <taxon>Spermatophyta</taxon>
        <taxon>Magnoliopsida</taxon>
        <taxon>eudicotyledons</taxon>
        <taxon>Gunneridae</taxon>
        <taxon>Pentapetalae</taxon>
        <taxon>rosids</taxon>
        <taxon>malvids</taxon>
        <taxon>Malvales</taxon>
        <taxon>Malvaceae</taxon>
        <taxon>Malvoideae</taxon>
        <taxon>Hibiscus</taxon>
    </lineage>
</organism>
<feature type="region of interest" description="Disordered" evidence="1">
    <location>
        <begin position="152"/>
        <end position="180"/>
    </location>
</feature>
<comment type="caution">
    <text evidence="2">The sequence shown here is derived from an EMBL/GenBank/DDBJ whole genome shotgun (WGS) entry which is preliminary data.</text>
</comment>
<dbReference type="Proteomes" id="UP000436088">
    <property type="component" value="Unassembled WGS sequence"/>
</dbReference>
<feature type="compositionally biased region" description="Basic residues" evidence="1">
    <location>
        <begin position="267"/>
        <end position="278"/>
    </location>
</feature>
<evidence type="ECO:0000256" key="1">
    <source>
        <dbReference type="SAM" id="MobiDB-lite"/>
    </source>
</evidence>
<evidence type="ECO:0000313" key="2">
    <source>
        <dbReference type="EMBL" id="KAE8736043.1"/>
    </source>
</evidence>
<dbReference type="EMBL" id="VEPZ02000023">
    <property type="protein sequence ID" value="KAE8736043.1"/>
    <property type="molecule type" value="Genomic_DNA"/>
</dbReference>
<feature type="compositionally biased region" description="Polar residues" evidence="1">
    <location>
        <begin position="155"/>
        <end position="169"/>
    </location>
</feature>
<accession>A0A6A3D2Q1</accession>
<sequence>MTAVHTTDLTIPRIHTDGEPTLLHQPVTSISYVDEQHAFQILSCKEIRPSTHRGAALDTAEINSFKRSSIYDIQKYKSVKARTTAAEAVAGVQNKSVYRSTRLVFRKPQETQPENKSNKNLLSNSKVASAMADAAAEATAGSVLRDVNKGAMTPPLNSISMPKLKSNQGGKRAKTDQSYYKEKKKSKIYLRCTKANKNEVFDRSEESIVGIVAAAEDGNAIVEQEQDEEKEQGDPKREPLTRWMESGSPVEKRAETKEPRSEERNWIVRRSRMGRRSRPSGVKRSEMASVMASPRSPSKNGANTTMTTTTASITPWGAPPPPCLPGNIVVFA</sequence>
<keyword evidence="3" id="KW-1185">Reference proteome</keyword>
<evidence type="ECO:0000313" key="3">
    <source>
        <dbReference type="Proteomes" id="UP000436088"/>
    </source>
</evidence>
<proteinExistence type="predicted"/>
<feature type="region of interest" description="Disordered" evidence="1">
    <location>
        <begin position="222"/>
        <end position="324"/>
    </location>
</feature>
<gene>
    <name evidence="2" type="ORF">F3Y22_tig00000218pilonHSYRG00252</name>
</gene>
<name>A0A6A3D2Q1_HIBSY</name>